<dbReference type="PANTHER" id="PTHR10146:SF14">
    <property type="entry name" value="PYRIDOXAL PHOSPHATE HOMEOSTASIS PROTEIN"/>
    <property type="match status" value="1"/>
</dbReference>
<protein>
    <recommendedName>
        <fullName evidence="2">Pyridoxal phosphate homeostasis protein</fullName>
        <shortName evidence="2">PLP homeostasis protein</shortName>
    </recommendedName>
</protein>
<dbReference type="SUPFAM" id="SSF51419">
    <property type="entry name" value="PLP-binding barrel"/>
    <property type="match status" value="1"/>
</dbReference>
<comment type="function">
    <text evidence="2">Pyridoxal 5'-phosphate (PLP)-binding protein, which is involved in PLP homeostasis.</text>
</comment>
<keyword evidence="1 2" id="KW-0663">Pyridoxal phosphate</keyword>
<evidence type="ECO:0000256" key="4">
    <source>
        <dbReference type="RuleBase" id="RU004514"/>
    </source>
</evidence>
<dbReference type="InterPro" id="IPR001608">
    <property type="entry name" value="Ala_racemase_N"/>
</dbReference>
<evidence type="ECO:0000313" key="7">
    <source>
        <dbReference type="Proteomes" id="UP000003240"/>
    </source>
</evidence>
<dbReference type="STRING" id="1009370.ALO_14432"/>
<accession>F7NLB4</accession>
<dbReference type="eggNOG" id="COG0325">
    <property type="taxonomic scope" value="Bacteria"/>
</dbReference>
<gene>
    <name evidence="6" type="ORF">ALO_14432</name>
</gene>
<keyword evidence="7" id="KW-1185">Reference proteome</keyword>
<evidence type="ECO:0000256" key="1">
    <source>
        <dbReference type="ARBA" id="ARBA00022898"/>
    </source>
</evidence>
<dbReference type="AlphaFoldDB" id="F7NLB4"/>
<dbReference type="Proteomes" id="UP000003240">
    <property type="component" value="Unassembled WGS sequence"/>
</dbReference>
<dbReference type="HAMAP" id="MF_02087">
    <property type="entry name" value="PLP_homeostasis"/>
    <property type="match status" value="1"/>
</dbReference>
<dbReference type="PANTHER" id="PTHR10146">
    <property type="entry name" value="PROLINE SYNTHETASE CO-TRANSCRIBED BACTERIAL HOMOLOG PROTEIN"/>
    <property type="match status" value="1"/>
</dbReference>
<sequence length="236" mass="26296">MTIAENLEQVLANVDRAISARDASKTWFDHTVTIVGVTKNQDVTAMRHALAAGVVILGENRVQEASQKFGTIGTDFSPSWHLIGHLQTNKVRQALSMFDLIHSVDSEKLTVEIDRIAGQMQKVQDVLLQINIANEATKYGLARDHVKPLVDLITRMDHVRLCGLMTIAPLYDNPEACRPIFRELYHTFMEIRSLNLSNVSLQWLSMGMTNDYGIAVEEGANLIRIGTGLFGARNPK</sequence>
<evidence type="ECO:0000313" key="6">
    <source>
        <dbReference type="EMBL" id="EGO63219.1"/>
    </source>
</evidence>
<dbReference type="OrthoDB" id="9804072at2"/>
<dbReference type="GO" id="GO:0030170">
    <property type="term" value="F:pyridoxal phosphate binding"/>
    <property type="evidence" value="ECO:0007669"/>
    <property type="project" value="UniProtKB-UniRule"/>
</dbReference>
<evidence type="ECO:0000256" key="2">
    <source>
        <dbReference type="HAMAP-Rule" id="MF_02087"/>
    </source>
</evidence>
<dbReference type="EMBL" id="AFGF01000126">
    <property type="protein sequence ID" value="EGO63219.1"/>
    <property type="molecule type" value="Genomic_DNA"/>
</dbReference>
<comment type="cofactor">
    <cofactor evidence="3">
        <name>pyridoxal 5'-phosphate</name>
        <dbReference type="ChEBI" id="CHEBI:597326"/>
    </cofactor>
</comment>
<organism evidence="6 7">
    <name type="scientific">Acetonema longum DSM 6540</name>
    <dbReference type="NCBI Taxonomy" id="1009370"/>
    <lineage>
        <taxon>Bacteria</taxon>
        <taxon>Bacillati</taxon>
        <taxon>Bacillota</taxon>
        <taxon>Negativicutes</taxon>
        <taxon>Acetonemataceae</taxon>
        <taxon>Acetonema</taxon>
    </lineage>
</organism>
<dbReference type="InterPro" id="IPR029066">
    <property type="entry name" value="PLP-binding_barrel"/>
</dbReference>
<comment type="similarity">
    <text evidence="2 4">Belongs to the pyridoxal phosphate-binding protein YggS/PROSC family.</text>
</comment>
<feature type="domain" description="Alanine racemase N-terminal" evidence="5">
    <location>
        <begin position="34"/>
        <end position="233"/>
    </location>
</feature>
<comment type="caution">
    <text evidence="6">The sequence shown here is derived from an EMBL/GenBank/DDBJ whole genome shotgun (WGS) entry which is preliminary data.</text>
</comment>
<dbReference type="PIRSF" id="PIRSF004848">
    <property type="entry name" value="YBL036c_PLPDEIII"/>
    <property type="match status" value="1"/>
</dbReference>
<feature type="modified residue" description="N6-(pyridoxal phosphate)lysine" evidence="2 3">
    <location>
        <position position="39"/>
    </location>
</feature>
<dbReference type="InterPro" id="IPR011078">
    <property type="entry name" value="PyrdxlP_homeostasis"/>
</dbReference>
<dbReference type="RefSeq" id="WP_004573460.1">
    <property type="nucleotide sequence ID" value="NZ_AFGF01000126.1"/>
</dbReference>
<dbReference type="CDD" id="cd00635">
    <property type="entry name" value="PLPDE_III_YBL036c_like"/>
    <property type="match status" value="1"/>
</dbReference>
<evidence type="ECO:0000256" key="3">
    <source>
        <dbReference type="PIRSR" id="PIRSR004848-1"/>
    </source>
</evidence>
<name>F7NLB4_9FIRM</name>
<dbReference type="NCBIfam" id="TIGR00044">
    <property type="entry name" value="YggS family pyridoxal phosphate-dependent enzyme"/>
    <property type="match status" value="1"/>
</dbReference>
<dbReference type="Gene3D" id="3.20.20.10">
    <property type="entry name" value="Alanine racemase"/>
    <property type="match status" value="1"/>
</dbReference>
<reference evidence="6 7" key="1">
    <citation type="journal article" date="2011" name="EMBO J.">
        <title>Structural diversity of bacterial flagellar motors.</title>
        <authorList>
            <person name="Chen S."/>
            <person name="Beeby M."/>
            <person name="Murphy G.E."/>
            <person name="Leadbetter J.R."/>
            <person name="Hendrixson D.R."/>
            <person name="Briegel A."/>
            <person name="Li Z."/>
            <person name="Shi J."/>
            <person name="Tocheva E.I."/>
            <person name="Muller A."/>
            <person name="Dobro M.J."/>
            <person name="Jensen G.J."/>
        </authorList>
    </citation>
    <scope>NUCLEOTIDE SEQUENCE [LARGE SCALE GENOMIC DNA]</scope>
    <source>
        <strain evidence="6 7">DSM 6540</strain>
    </source>
</reference>
<proteinExistence type="inferred from homology"/>
<evidence type="ECO:0000259" key="5">
    <source>
        <dbReference type="Pfam" id="PF01168"/>
    </source>
</evidence>
<dbReference type="Pfam" id="PF01168">
    <property type="entry name" value="Ala_racemase_N"/>
    <property type="match status" value="1"/>
</dbReference>